<evidence type="ECO:0000313" key="2">
    <source>
        <dbReference type="EMBL" id="BCX46863.1"/>
    </source>
</evidence>
<protein>
    <submittedName>
        <fullName evidence="2">Prepilin-type N-terminalcleavage/methylation domain-containing protein</fullName>
    </submittedName>
</protein>
<keyword evidence="1" id="KW-1133">Transmembrane helix</keyword>
<dbReference type="PROSITE" id="PS00409">
    <property type="entry name" value="PROKAR_NTER_METHYL"/>
    <property type="match status" value="1"/>
</dbReference>
<name>A0ABN6H079_9BACT</name>
<keyword evidence="3" id="KW-1185">Reference proteome</keyword>
<evidence type="ECO:0000256" key="1">
    <source>
        <dbReference type="SAM" id="Phobius"/>
    </source>
</evidence>
<reference evidence="2 3" key="1">
    <citation type="submission" date="2021-06" db="EMBL/GenBank/DDBJ databases">
        <title>Complete genome of Haloferula helveola possessing various polysaccharide degrading enzymes.</title>
        <authorList>
            <person name="Takami H."/>
            <person name="Huang C."/>
            <person name="Hamasaki K."/>
        </authorList>
    </citation>
    <scope>NUCLEOTIDE SEQUENCE [LARGE SCALE GENOMIC DNA]</scope>
    <source>
        <strain evidence="2 3">CN-1</strain>
    </source>
</reference>
<organism evidence="2 3">
    <name type="scientific">Haloferula helveola</name>
    <dbReference type="NCBI Taxonomy" id="490095"/>
    <lineage>
        <taxon>Bacteria</taxon>
        <taxon>Pseudomonadati</taxon>
        <taxon>Verrucomicrobiota</taxon>
        <taxon>Verrucomicrobiia</taxon>
        <taxon>Verrucomicrobiales</taxon>
        <taxon>Verrucomicrobiaceae</taxon>
        <taxon>Haloferula</taxon>
    </lineage>
</organism>
<evidence type="ECO:0000313" key="3">
    <source>
        <dbReference type="Proteomes" id="UP001374893"/>
    </source>
</evidence>
<gene>
    <name evidence="2" type="ORF">HAHE_07710</name>
</gene>
<dbReference type="SUPFAM" id="SSF54523">
    <property type="entry name" value="Pili subunits"/>
    <property type="match status" value="1"/>
</dbReference>
<sequence>MKTQLKPTRRKSGFTLIEVIAVLVLLGILAAIAVPKYIDMADNARNRAIDAGVAELNGREALTWGNVLISDTGYSDDATTFGAVDTALGGDYTWSAAPTVAGGTISFQGSAGVALTRAASTATQPGTWSR</sequence>
<dbReference type="Pfam" id="PF07963">
    <property type="entry name" value="N_methyl"/>
    <property type="match status" value="1"/>
</dbReference>
<dbReference type="RefSeq" id="WP_338688775.1">
    <property type="nucleotide sequence ID" value="NZ_AP024702.1"/>
</dbReference>
<dbReference type="NCBIfam" id="TIGR02532">
    <property type="entry name" value="IV_pilin_GFxxxE"/>
    <property type="match status" value="1"/>
</dbReference>
<dbReference type="Proteomes" id="UP001374893">
    <property type="component" value="Chromosome"/>
</dbReference>
<dbReference type="EMBL" id="AP024702">
    <property type="protein sequence ID" value="BCX46863.1"/>
    <property type="molecule type" value="Genomic_DNA"/>
</dbReference>
<dbReference type="Gene3D" id="3.30.700.10">
    <property type="entry name" value="Glycoprotein, Type 4 Pilin"/>
    <property type="match status" value="1"/>
</dbReference>
<proteinExistence type="predicted"/>
<dbReference type="InterPro" id="IPR012902">
    <property type="entry name" value="N_methyl_site"/>
</dbReference>
<feature type="transmembrane region" description="Helical" evidence="1">
    <location>
        <begin position="12"/>
        <end position="34"/>
    </location>
</feature>
<keyword evidence="1" id="KW-0812">Transmembrane</keyword>
<keyword evidence="1" id="KW-0472">Membrane</keyword>
<accession>A0ABN6H079</accession>
<dbReference type="InterPro" id="IPR045584">
    <property type="entry name" value="Pilin-like"/>
</dbReference>